<accession>A0AAN6U9G3</accession>
<feature type="region of interest" description="Disordered" evidence="1">
    <location>
        <begin position="1"/>
        <end position="28"/>
    </location>
</feature>
<dbReference type="EMBL" id="MU853223">
    <property type="protein sequence ID" value="KAK4128704.1"/>
    <property type="molecule type" value="Genomic_DNA"/>
</dbReference>
<dbReference type="GeneID" id="87823765"/>
<reference evidence="2" key="1">
    <citation type="journal article" date="2023" name="Mol. Phylogenet. Evol.">
        <title>Genome-scale phylogeny and comparative genomics of the fungal order Sordariales.</title>
        <authorList>
            <person name="Hensen N."/>
            <person name="Bonometti L."/>
            <person name="Westerberg I."/>
            <person name="Brannstrom I.O."/>
            <person name="Guillou S."/>
            <person name="Cros-Aarteil S."/>
            <person name="Calhoun S."/>
            <person name="Haridas S."/>
            <person name="Kuo A."/>
            <person name="Mondo S."/>
            <person name="Pangilinan J."/>
            <person name="Riley R."/>
            <person name="LaButti K."/>
            <person name="Andreopoulos B."/>
            <person name="Lipzen A."/>
            <person name="Chen C."/>
            <person name="Yan M."/>
            <person name="Daum C."/>
            <person name="Ng V."/>
            <person name="Clum A."/>
            <person name="Steindorff A."/>
            <person name="Ohm R.A."/>
            <person name="Martin F."/>
            <person name="Silar P."/>
            <person name="Natvig D.O."/>
            <person name="Lalanne C."/>
            <person name="Gautier V."/>
            <person name="Ament-Velasquez S.L."/>
            <person name="Kruys A."/>
            <person name="Hutchinson M.I."/>
            <person name="Powell A.J."/>
            <person name="Barry K."/>
            <person name="Miller A.N."/>
            <person name="Grigoriev I.V."/>
            <person name="Debuchy R."/>
            <person name="Gladieux P."/>
            <person name="Hiltunen Thoren M."/>
            <person name="Johannesson H."/>
        </authorList>
    </citation>
    <scope>NUCLEOTIDE SEQUENCE</scope>
    <source>
        <strain evidence="2">CBS 731.68</strain>
    </source>
</reference>
<feature type="region of interest" description="Disordered" evidence="1">
    <location>
        <begin position="66"/>
        <end position="85"/>
    </location>
</feature>
<keyword evidence="3" id="KW-1185">Reference proteome</keyword>
<dbReference type="Proteomes" id="UP001302602">
    <property type="component" value="Unassembled WGS sequence"/>
</dbReference>
<evidence type="ECO:0000313" key="2">
    <source>
        <dbReference type="EMBL" id="KAK4128704.1"/>
    </source>
</evidence>
<protein>
    <submittedName>
        <fullName evidence="2">Uncharacterized protein</fullName>
    </submittedName>
</protein>
<evidence type="ECO:0000313" key="3">
    <source>
        <dbReference type="Proteomes" id="UP001302602"/>
    </source>
</evidence>
<organism evidence="2 3">
    <name type="scientific">Parathielavia appendiculata</name>
    <dbReference type="NCBI Taxonomy" id="2587402"/>
    <lineage>
        <taxon>Eukaryota</taxon>
        <taxon>Fungi</taxon>
        <taxon>Dikarya</taxon>
        <taxon>Ascomycota</taxon>
        <taxon>Pezizomycotina</taxon>
        <taxon>Sordariomycetes</taxon>
        <taxon>Sordariomycetidae</taxon>
        <taxon>Sordariales</taxon>
        <taxon>Chaetomiaceae</taxon>
        <taxon>Parathielavia</taxon>
    </lineage>
</organism>
<dbReference type="AlphaFoldDB" id="A0AAN6U9G3"/>
<proteinExistence type="predicted"/>
<comment type="caution">
    <text evidence="2">The sequence shown here is derived from an EMBL/GenBank/DDBJ whole genome shotgun (WGS) entry which is preliminary data.</text>
</comment>
<evidence type="ECO:0000256" key="1">
    <source>
        <dbReference type="SAM" id="MobiDB-lite"/>
    </source>
</evidence>
<sequence length="130" mass="14397">MARVKKDSRHPNDPLHSQLGLSGSDTAARSWETLGPTQLTQPAMAQLRCRCAVVFVVSLKNVPKPWTRRRGSTVPYRPRASPASHLDSTSFVPFGVSMGTSDLASIPVAPRNAQLRSRYGRNKRQHPFCM</sequence>
<dbReference type="RefSeq" id="XP_062652475.1">
    <property type="nucleotide sequence ID" value="XM_062786995.1"/>
</dbReference>
<name>A0AAN6U9G3_9PEZI</name>
<gene>
    <name evidence="2" type="ORF">N657DRAFT_36346</name>
</gene>
<reference evidence="2" key="2">
    <citation type="submission" date="2023-05" db="EMBL/GenBank/DDBJ databases">
        <authorList>
            <consortium name="Lawrence Berkeley National Laboratory"/>
            <person name="Steindorff A."/>
            <person name="Hensen N."/>
            <person name="Bonometti L."/>
            <person name="Westerberg I."/>
            <person name="Brannstrom I.O."/>
            <person name="Guillou S."/>
            <person name="Cros-Aarteil S."/>
            <person name="Calhoun S."/>
            <person name="Haridas S."/>
            <person name="Kuo A."/>
            <person name="Mondo S."/>
            <person name="Pangilinan J."/>
            <person name="Riley R."/>
            <person name="Labutti K."/>
            <person name="Andreopoulos B."/>
            <person name="Lipzen A."/>
            <person name="Chen C."/>
            <person name="Yanf M."/>
            <person name="Daum C."/>
            <person name="Ng V."/>
            <person name="Clum A."/>
            <person name="Ohm R."/>
            <person name="Martin F."/>
            <person name="Silar P."/>
            <person name="Natvig D."/>
            <person name="Lalanne C."/>
            <person name="Gautier V."/>
            <person name="Ament-Velasquez S.L."/>
            <person name="Kruys A."/>
            <person name="Hutchinson M.I."/>
            <person name="Powell A.J."/>
            <person name="Barry K."/>
            <person name="Miller A.N."/>
            <person name="Grigoriev I.V."/>
            <person name="Debuchy R."/>
            <person name="Gladieux P."/>
            <person name="Thoren M.H."/>
            <person name="Johannesson H."/>
        </authorList>
    </citation>
    <scope>NUCLEOTIDE SEQUENCE</scope>
    <source>
        <strain evidence="2">CBS 731.68</strain>
    </source>
</reference>